<dbReference type="Proteomes" id="UP000218231">
    <property type="component" value="Unassembled WGS sequence"/>
</dbReference>
<evidence type="ECO:0000313" key="3">
    <source>
        <dbReference type="Proteomes" id="UP000218231"/>
    </source>
</evidence>
<evidence type="ECO:0000313" key="2">
    <source>
        <dbReference type="EMBL" id="PAV93025.1"/>
    </source>
</evidence>
<gene>
    <name evidence="2" type="ORF">WR25_26852</name>
</gene>
<reference evidence="2 3" key="1">
    <citation type="journal article" date="2017" name="Curr. Biol.">
        <title>Genome architecture and evolution of a unichromosomal asexual nematode.</title>
        <authorList>
            <person name="Fradin H."/>
            <person name="Zegar C."/>
            <person name="Gutwein M."/>
            <person name="Lucas J."/>
            <person name="Kovtun M."/>
            <person name="Corcoran D."/>
            <person name="Baugh L.R."/>
            <person name="Kiontke K."/>
            <person name="Gunsalus K."/>
            <person name="Fitch D.H."/>
            <person name="Piano F."/>
        </authorList>
    </citation>
    <scope>NUCLEOTIDE SEQUENCE [LARGE SCALE GENOMIC DNA]</scope>
    <source>
        <strain evidence="2">PF1309</strain>
    </source>
</reference>
<organism evidence="2 3">
    <name type="scientific">Diploscapter pachys</name>
    <dbReference type="NCBI Taxonomy" id="2018661"/>
    <lineage>
        <taxon>Eukaryota</taxon>
        <taxon>Metazoa</taxon>
        <taxon>Ecdysozoa</taxon>
        <taxon>Nematoda</taxon>
        <taxon>Chromadorea</taxon>
        <taxon>Rhabditida</taxon>
        <taxon>Rhabditina</taxon>
        <taxon>Rhabditomorpha</taxon>
        <taxon>Rhabditoidea</taxon>
        <taxon>Rhabditidae</taxon>
        <taxon>Diploscapter</taxon>
    </lineage>
</organism>
<feature type="region of interest" description="Disordered" evidence="1">
    <location>
        <begin position="1"/>
        <end position="67"/>
    </location>
</feature>
<sequence>MGREMACGSKRYTSASPRDSSPPPPGGGVGDDQRQDRIEEECAGFGDAEAALDRGPVDRGGAAGQGGDMVQVDAFAQAQAHDERFAGAVVGGERIFHLEAVAVARDGG</sequence>
<dbReference type="EMBL" id="LIAE01005802">
    <property type="protein sequence ID" value="PAV93025.1"/>
    <property type="molecule type" value="Genomic_DNA"/>
</dbReference>
<name>A0A2A2M403_9BILA</name>
<dbReference type="AlphaFoldDB" id="A0A2A2M403"/>
<protein>
    <submittedName>
        <fullName evidence="2">Uncharacterized protein</fullName>
    </submittedName>
</protein>
<proteinExistence type="predicted"/>
<comment type="caution">
    <text evidence="2">The sequence shown here is derived from an EMBL/GenBank/DDBJ whole genome shotgun (WGS) entry which is preliminary data.</text>
</comment>
<evidence type="ECO:0000256" key="1">
    <source>
        <dbReference type="SAM" id="MobiDB-lite"/>
    </source>
</evidence>
<accession>A0A2A2M403</accession>
<keyword evidence="3" id="KW-1185">Reference proteome</keyword>